<sequence length="340" mass="34910">MSRLRTTSSRRVTRLRGAALAAAALVGLAACAGSPPQPDPPPPPAIAPAALTVAQSDRVLDSLGDVLAAADGALDAAALAPRVEGPALAMRSAEYVRSTATAGAKPPTVLPAVALTSVVPQTTQWPRTQLVVTEQPEDLQAPRILVLRQDEPRAPYRMWGWARLLPGTQMPPTAPADEGSEVLEPDDDSLSVAPQDVLPQFADLLAKGDGSMYKETFAESAYQTEIEDLRTQASAGIGTAGSAASTYTPSGDESALRTVDGGAIVVGDLTVVSTITISAAGATIPITDPFYAAISGATSATHSFVRTYTSIVTFYVPPAGSDAPLQVLAAELVLTAASAT</sequence>
<proteinExistence type="predicted"/>
<evidence type="ECO:0000313" key="5">
    <source>
        <dbReference type="Proteomes" id="UP000321720"/>
    </source>
</evidence>
<dbReference type="AlphaFoldDB" id="A0A511JC48"/>
<feature type="domain" description="DUF8094" evidence="3">
    <location>
        <begin position="50"/>
        <end position="337"/>
    </location>
</feature>
<dbReference type="Pfam" id="PF26366">
    <property type="entry name" value="DUF8094"/>
    <property type="match status" value="1"/>
</dbReference>
<reference evidence="4 5" key="1">
    <citation type="submission" date="2019-07" db="EMBL/GenBank/DDBJ databases">
        <title>Whole genome shotgun sequence of Cellulomonas composti NBRC 100758.</title>
        <authorList>
            <person name="Hosoyama A."/>
            <person name="Uohara A."/>
            <person name="Ohji S."/>
            <person name="Ichikawa N."/>
        </authorList>
    </citation>
    <scope>NUCLEOTIDE SEQUENCE [LARGE SCALE GENOMIC DNA]</scope>
    <source>
        <strain evidence="4 5">NBRC 100758</strain>
    </source>
</reference>
<feature type="compositionally biased region" description="Acidic residues" evidence="1">
    <location>
        <begin position="178"/>
        <end position="189"/>
    </location>
</feature>
<gene>
    <name evidence="4" type="ORF">CCO02nite_22350</name>
</gene>
<organism evidence="4 5">
    <name type="scientific">Cellulomonas composti</name>
    <dbReference type="NCBI Taxonomy" id="266130"/>
    <lineage>
        <taxon>Bacteria</taxon>
        <taxon>Bacillati</taxon>
        <taxon>Actinomycetota</taxon>
        <taxon>Actinomycetes</taxon>
        <taxon>Micrococcales</taxon>
        <taxon>Cellulomonadaceae</taxon>
        <taxon>Cellulomonas</taxon>
    </lineage>
</organism>
<feature type="signal peptide" evidence="2">
    <location>
        <begin position="1"/>
        <end position="32"/>
    </location>
</feature>
<evidence type="ECO:0000256" key="1">
    <source>
        <dbReference type="SAM" id="MobiDB-lite"/>
    </source>
</evidence>
<keyword evidence="5" id="KW-1185">Reference proteome</keyword>
<dbReference type="RefSeq" id="WP_222593195.1">
    <property type="nucleotide sequence ID" value="NZ_BJWG01000010.1"/>
</dbReference>
<keyword evidence="2" id="KW-0732">Signal</keyword>
<comment type="caution">
    <text evidence="4">The sequence shown here is derived from an EMBL/GenBank/DDBJ whole genome shotgun (WGS) entry which is preliminary data.</text>
</comment>
<evidence type="ECO:0000259" key="3">
    <source>
        <dbReference type="Pfam" id="PF26366"/>
    </source>
</evidence>
<feature type="chain" id="PRO_5021849845" description="DUF8094 domain-containing protein" evidence="2">
    <location>
        <begin position="33"/>
        <end position="340"/>
    </location>
</feature>
<dbReference type="InterPro" id="IPR058407">
    <property type="entry name" value="DUF8094"/>
</dbReference>
<accession>A0A511JC48</accession>
<evidence type="ECO:0000256" key="2">
    <source>
        <dbReference type="SAM" id="SignalP"/>
    </source>
</evidence>
<dbReference type="PROSITE" id="PS51257">
    <property type="entry name" value="PROKAR_LIPOPROTEIN"/>
    <property type="match status" value="1"/>
</dbReference>
<evidence type="ECO:0000313" key="4">
    <source>
        <dbReference type="EMBL" id="GEL95577.1"/>
    </source>
</evidence>
<dbReference type="EMBL" id="BJWG01000010">
    <property type="protein sequence ID" value="GEL95577.1"/>
    <property type="molecule type" value="Genomic_DNA"/>
</dbReference>
<feature type="region of interest" description="Disordered" evidence="1">
    <location>
        <begin position="169"/>
        <end position="189"/>
    </location>
</feature>
<name>A0A511JC48_9CELL</name>
<protein>
    <recommendedName>
        <fullName evidence="3">DUF8094 domain-containing protein</fullName>
    </recommendedName>
</protein>
<dbReference type="Proteomes" id="UP000321720">
    <property type="component" value="Unassembled WGS sequence"/>
</dbReference>